<protein>
    <submittedName>
        <fullName evidence="2">Uncharacterized protein</fullName>
    </submittedName>
</protein>
<keyword evidence="1" id="KW-1185">Reference proteome</keyword>
<accession>A0A0K0DKK6</accession>
<reference evidence="1" key="1">
    <citation type="submission" date="2012-09" db="EMBL/GenBank/DDBJ databases">
        <authorList>
            <person name="Martin A.A."/>
        </authorList>
    </citation>
    <scope>NUCLEOTIDE SEQUENCE</scope>
</reference>
<organism evidence="1 2">
    <name type="scientific">Angiostrongylus cantonensis</name>
    <name type="common">Rat lungworm</name>
    <dbReference type="NCBI Taxonomy" id="6313"/>
    <lineage>
        <taxon>Eukaryota</taxon>
        <taxon>Metazoa</taxon>
        <taxon>Ecdysozoa</taxon>
        <taxon>Nematoda</taxon>
        <taxon>Chromadorea</taxon>
        <taxon>Rhabditida</taxon>
        <taxon>Rhabditina</taxon>
        <taxon>Rhabditomorpha</taxon>
        <taxon>Strongyloidea</taxon>
        <taxon>Metastrongylidae</taxon>
        <taxon>Angiostrongylus</taxon>
    </lineage>
</organism>
<sequence length="116" mass="12876">MNIVKTGIVPHLFNSKLPTRIESCSNESIYHGQTRVDENDDAADPYTVACSEEQFFSGVIGGVEWVASPRLGQADDVVPHSTRLHDQVFYRVLRCKCTCIVVQIVTLVLCDPSSLH</sequence>
<dbReference type="AlphaFoldDB" id="A0A0K0DKK6"/>
<reference evidence="2" key="2">
    <citation type="submission" date="2017-02" db="UniProtKB">
        <authorList>
            <consortium name="WormBaseParasite"/>
        </authorList>
    </citation>
    <scope>IDENTIFICATION</scope>
</reference>
<proteinExistence type="predicted"/>
<evidence type="ECO:0000313" key="1">
    <source>
        <dbReference type="Proteomes" id="UP000035642"/>
    </source>
</evidence>
<name>A0A0K0DKK6_ANGCA</name>
<dbReference type="WBParaSite" id="ACAC_0001205001-mRNA-1">
    <property type="protein sequence ID" value="ACAC_0001205001-mRNA-1"/>
    <property type="gene ID" value="ACAC_0001205001"/>
</dbReference>
<dbReference type="Proteomes" id="UP000035642">
    <property type="component" value="Unassembled WGS sequence"/>
</dbReference>
<evidence type="ECO:0000313" key="2">
    <source>
        <dbReference type="WBParaSite" id="ACAC_0001205001-mRNA-1"/>
    </source>
</evidence>